<feature type="chain" id="PRO_5016379402" evidence="1">
    <location>
        <begin position="19"/>
        <end position="693"/>
    </location>
</feature>
<name>A0A327NJX7_9BACT</name>
<evidence type="ECO:0000313" key="3">
    <source>
        <dbReference type="Proteomes" id="UP000249016"/>
    </source>
</evidence>
<evidence type="ECO:0000313" key="2">
    <source>
        <dbReference type="EMBL" id="RAI74234.1"/>
    </source>
</evidence>
<protein>
    <submittedName>
        <fullName evidence="2">Uncharacterized protein</fullName>
    </submittedName>
</protein>
<dbReference type="AlphaFoldDB" id="A0A327NJX7"/>
<dbReference type="OrthoDB" id="1453426at2"/>
<sequence length="693" mass="78011">MKKQVLILLGLICPGVYAQLPVDLSGYQKKSGTSVVSQGSNLVVSWPAKGNETAKLVLNLDQDKPLFSSIQLSRQGKFTEIARALDPVFVLTIGKRDLISQNGWNIFFDKTNKLPHKSYAVNLTKRTASVKTIGTRTVVRLSEMKAATFNGALELTVYAGSPLINVAAVMATEVDSTAILYDAGLVTKQPVWKTLAWSDTDNQMQSMVADLNQPNKAQAVKYRTIIGATSSGSLAVFPAPHQYFYPLDEAYNLDFTWYGTNYRSLVPAFGIGIRQDLMGDRRWVPWVNAPPKTQQRLNFFCLLSTDTPTRALDEVKQFTHNDKYPVVPGYKTMSSHFHNEHTMNTVLAGKPVPEVPNFVKVFKNSGVNIVHLAEFHGPGHPKGPDDQRLLELKTLFSECKRLSDSDFLLLPGEEPNNFFGGHWLDFFPKPVYWIMSRKPEIPFVMDDPTYGKVYRIADKNDMLNLLEAENGLAWTAHARTKGSTGFPDQYKNEDFYKSDHFFGAAWKNIPADLSEPRLSRRVLDLMDDIANWGLKKHVIAESDIFSMEPENETYAHLNVNYLQLPKLPEYSQGWQPILDVMKQGKFFVTTGEIMLPSFTVNGKGAGETLILPAEGKATIALNMNWTFPLTFAEIISGDGKQVYRERIDLTQTRPFGKQAFKWTTNLKNRTWVRVEVWDAAVNGAFTQQVWLTQ</sequence>
<dbReference type="RefSeq" id="WP_111341133.1">
    <property type="nucleotide sequence ID" value="NZ_QLII01000001.1"/>
</dbReference>
<comment type="caution">
    <text evidence="2">The sequence shown here is derived from an EMBL/GenBank/DDBJ whole genome shotgun (WGS) entry which is preliminary data.</text>
</comment>
<keyword evidence="3" id="KW-1185">Reference proteome</keyword>
<gene>
    <name evidence="2" type="ORF">HMF3257_07660</name>
</gene>
<dbReference type="EMBL" id="QLII01000001">
    <property type="protein sequence ID" value="RAI74234.1"/>
    <property type="molecule type" value="Genomic_DNA"/>
</dbReference>
<accession>A0A327NJX7</accession>
<feature type="signal peptide" evidence="1">
    <location>
        <begin position="1"/>
        <end position="18"/>
    </location>
</feature>
<organism evidence="2 3">
    <name type="scientific">Spirosoma telluris</name>
    <dbReference type="NCBI Taxonomy" id="2183553"/>
    <lineage>
        <taxon>Bacteria</taxon>
        <taxon>Pseudomonadati</taxon>
        <taxon>Bacteroidota</taxon>
        <taxon>Cytophagia</taxon>
        <taxon>Cytophagales</taxon>
        <taxon>Cytophagaceae</taxon>
        <taxon>Spirosoma</taxon>
    </lineage>
</organism>
<evidence type="ECO:0000256" key="1">
    <source>
        <dbReference type="SAM" id="SignalP"/>
    </source>
</evidence>
<dbReference type="Proteomes" id="UP000249016">
    <property type="component" value="Unassembled WGS sequence"/>
</dbReference>
<proteinExistence type="predicted"/>
<reference evidence="2 3" key="1">
    <citation type="submission" date="2018-06" db="EMBL/GenBank/DDBJ databases">
        <title>Spirosoma sp. HMF3257 Genome sequencing and assembly.</title>
        <authorList>
            <person name="Kang H."/>
            <person name="Cha I."/>
            <person name="Kim H."/>
            <person name="Kang J."/>
            <person name="Joh K."/>
        </authorList>
    </citation>
    <scope>NUCLEOTIDE SEQUENCE [LARGE SCALE GENOMIC DNA]</scope>
    <source>
        <strain evidence="2 3">HMF3257</strain>
    </source>
</reference>
<keyword evidence="1" id="KW-0732">Signal</keyword>